<dbReference type="PANTHER" id="PTHR10091">
    <property type="entry name" value="ALDOSE-1-EPIMERASE"/>
    <property type="match status" value="1"/>
</dbReference>
<dbReference type="InterPro" id="IPR008183">
    <property type="entry name" value="Aldose_1/G6P_1-epimerase"/>
</dbReference>
<protein>
    <recommendedName>
        <fullName evidence="6">Aldose 1-epimerase</fullName>
    </recommendedName>
</protein>
<dbReference type="NCBIfam" id="NF008277">
    <property type="entry name" value="PRK11055.1"/>
    <property type="match status" value="1"/>
</dbReference>
<name>A0A9D4UY41_ADICA</name>
<dbReference type="OrthoDB" id="274691at2759"/>
<dbReference type="Proteomes" id="UP000886520">
    <property type="component" value="Chromosome 8"/>
</dbReference>
<evidence type="ECO:0000313" key="4">
    <source>
        <dbReference type="EMBL" id="KAI5076138.1"/>
    </source>
</evidence>
<dbReference type="InterPro" id="IPR014718">
    <property type="entry name" value="GH-type_carb-bd"/>
</dbReference>
<dbReference type="GO" id="GO:0033499">
    <property type="term" value="P:galactose catabolic process via UDP-galactose, Leloir pathway"/>
    <property type="evidence" value="ECO:0007669"/>
    <property type="project" value="TreeGrafter"/>
</dbReference>
<dbReference type="EMBL" id="JABFUD020000008">
    <property type="protein sequence ID" value="KAI5076138.1"/>
    <property type="molecule type" value="Genomic_DNA"/>
</dbReference>
<keyword evidence="3" id="KW-0119">Carbohydrate metabolism</keyword>
<evidence type="ECO:0000256" key="1">
    <source>
        <dbReference type="ARBA" id="ARBA00006206"/>
    </source>
</evidence>
<evidence type="ECO:0000313" key="5">
    <source>
        <dbReference type="Proteomes" id="UP000886520"/>
    </source>
</evidence>
<dbReference type="GO" id="GO:0004034">
    <property type="term" value="F:aldose 1-epimerase activity"/>
    <property type="evidence" value="ECO:0007669"/>
    <property type="project" value="TreeGrafter"/>
</dbReference>
<gene>
    <name evidence="4" type="ORF">GOP47_0008203</name>
</gene>
<evidence type="ECO:0000256" key="3">
    <source>
        <dbReference type="ARBA" id="ARBA00023277"/>
    </source>
</evidence>
<accession>A0A9D4UY41</accession>
<keyword evidence="5" id="KW-1185">Reference proteome</keyword>
<dbReference type="GO" id="GO:0030246">
    <property type="term" value="F:carbohydrate binding"/>
    <property type="evidence" value="ECO:0007669"/>
    <property type="project" value="InterPro"/>
</dbReference>
<comment type="caution">
    <text evidence="4">The sequence shown here is derived from an EMBL/GenBank/DDBJ whole genome shotgun (WGS) entry which is preliminary data.</text>
</comment>
<dbReference type="Pfam" id="PF01263">
    <property type="entry name" value="Aldose_epim"/>
    <property type="match status" value="1"/>
</dbReference>
<dbReference type="AlphaFoldDB" id="A0A9D4UY41"/>
<keyword evidence="2" id="KW-0413">Isomerase</keyword>
<organism evidence="4 5">
    <name type="scientific">Adiantum capillus-veneris</name>
    <name type="common">Maidenhair fern</name>
    <dbReference type="NCBI Taxonomy" id="13818"/>
    <lineage>
        <taxon>Eukaryota</taxon>
        <taxon>Viridiplantae</taxon>
        <taxon>Streptophyta</taxon>
        <taxon>Embryophyta</taxon>
        <taxon>Tracheophyta</taxon>
        <taxon>Polypodiopsida</taxon>
        <taxon>Polypodiidae</taxon>
        <taxon>Polypodiales</taxon>
        <taxon>Pteridineae</taxon>
        <taxon>Pteridaceae</taxon>
        <taxon>Vittarioideae</taxon>
        <taxon>Adiantum</taxon>
    </lineage>
</organism>
<dbReference type="Gene3D" id="2.70.98.10">
    <property type="match status" value="1"/>
</dbReference>
<dbReference type="CDD" id="cd09019">
    <property type="entry name" value="galactose_mutarotase_like"/>
    <property type="match status" value="1"/>
</dbReference>
<evidence type="ECO:0008006" key="6">
    <source>
        <dbReference type="Google" id="ProtNLM"/>
    </source>
</evidence>
<dbReference type="SUPFAM" id="SSF74650">
    <property type="entry name" value="Galactose mutarotase-like"/>
    <property type="match status" value="1"/>
</dbReference>
<evidence type="ECO:0000256" key="2">
    <source>
        <dbReference type="ARBA" id="ARBA00023235"/>
    </source>
</evidence>
<sequence>MRGGGHSFLAVWQLSITPPFGDNSLDVDTRNPLHGGDTLPFSCERPPVVECLSSSYSLWLNLSIVTMASKSEDEYVRAEPFGPEGKAQLFTLQRGGIRLRVTNWGATIVSLMVPDKAGQNDDVVLGFDALTPYMDGTSPYFGSIVGRVANRISGAVFTMDGKEHMLAATTKNPDITLHGGKKGFDKVLWGVKDFGCSPDPFVQFVYCSFDGEEGFPGEVDVSVVYRLGGNFELRTEMEAVPINKSTPINLAQHSYWNLGGHDSGDILGHHVCIRGSHITPVNEHLIPTGEFLFVEGTPFDFRHPRRIKDSISDVSGGYDHNYVLDKEASMEGDVHFAARIKDPGSGRVMELLTNAPGMQFYTGNFVPDMEGKNGSKYRKHSGLCLETQGLPNAINQPNFPSIVYKPGQVYKHIMIHRFSTI</sequence>
<dbReference type="InterPro" id="IPR047215">
    <property type="entry name" value="Galactose_mutarotase-like"/>
</dbReference>
<comment type="similarity">
    <text evidence="1">Belongs to the aldose epimerase family.</text>
</comment>
<dbReference type="GO" id="GO:0006006">
    <property type="term" value="P:glucose metabolic process"/>
    <property type="evidence" value="ECO:0007669"/>
    <property type="project" value="TreeGrafter"/>
</dbReference>
<reference evidence="4" key="1">
    <citation type="submission" date="2021-01" db="EMBL/GenBank/DDBJ databases">
        <title>Adiantum capillus-veneris genome.</title>
        <authorList>
            <person name="Fang Y."/>
            <person name="Liao Q."/>
        </authorList>
    </citation>
    <scope>NUCLEOTIDE SEQUENCE</scope>
    <source>
        <strain evidence="4">H3</strain>
        <tissue evidence="4">Leaf</tissue>
    </source>
</reference>
<dbReference type="InterPro" id="IPR011013">
    <property type="entry name" value="Gal_mutarotase_sf_dom"/>
</dbReference>
<proteinExistence type="inferred from homology"/>
<dbReference type="PANTHER" id="PTHR10091:SF0">
    <property type="entry name" value="GALACTOSE MUTAROTASE"/>
    <property type="match status" value="1"/>
</dbReference>